<accession>A0AAV0EAV9</accession>
<dbReference type="Proteomes" id="UP001152523">
    <property type="component" value="Unassembled WGS sequence"/>
</dbReference>
<sequence>MASADTAVVVHWNGSMITKDNEIEYSTHPKGQSSTYGRRSNTSTFVDFQSPCMILQILKVRSRPRKVMREWNACQDELTGTTVAASS</sequence>
<dbReference type="AlphaFoldDB" id="A0AAV0EAV9"/>
<evidence type="ECO:0000313" key="2">
    <source>
        <dbReference type="Proteomes" id="UP001152523"/>
    </source>
</evidence>
<organism evidence="1 2">
    <name type="scientific">Cuscuta epithymum</name>
    <dbReference type="NCBI Taxonomy" id="186058"/>
    <lineage>
        <taxon>Eukaryota</taxon>
        <taxon>Viridiplantae</taxon>
        <taxon>Streptophyta</taxon>
        <taxon>Embryophyta</taxon>
        <taxon>Tracheophyta</taxon>
        <taxon>Spermatophyta</taxon>
        <taxon>Magnoliopsida</taxon>
        <taxon>eudicotyledons</taxon>
        <taxon>Gunneridae</taxon>
        <taxon>Pentapetalae</taxon>
        <taxon>asterids</taxon>
        <taxon>lamiids</taxon>
        <taxon>Solanales</taxon>
        <taxon>Convolvulaceae</taxon>
        <taxon>Cuscuteae</taxon>
        <taxon>Cuscuta</taxon>
        <taxon>Cuscuta subgen. Cuscuta</taxon>
    </lineage>
</organism>
<comment type="caution">
    <text evidence="1">The sequence shown here is derived from an EMBL/GenBank/DDBJ whole genome shotgun (WGS) entry which is preliminary data.</text>
</comment>
<name>A0AAV0EAV9_9ASTE</name>
<reference evidence="1" key="1">
    <citation type="submission" date="2022-07" db="EMBL/GenBank/DDBJ databases">
        <authorList>
            <person name="Macas J."/>
            <person name="Novak P."/>
            <person name="Neumann P."/>
        </authorList>
    </citation>
    <scope>NUCLEOTIDE SEQUENCE</scope>
</reference>
<keyword evidence="2" id="KW-1185">Reference proteome</keyword>
<proteinExistence type="predicted"/>
<dbReference type="EMBL" id="CAMAPF010000406">
    <property type="protein sequence ID" value="CAH9117472.1"/>
    <property type="molecule type" value="Genomic_DNA"/>
</dbReference>
<protein>
    <submittedName>
        <fullName evidence="1">Uncharacterized protein</fullName>
    </submittedName>
</protein>
<evidence type="ECO:0000313" key="1">
    <source>
        <dbReference type="EMBL" id="CAH9117472.1"/>
    </source>
</evidence>
<gene>
    <name evidence="1" type="ORF">CEPIT_LOCUS21879</name>
</gene>